<keyword evidence="4" id="KW-0645">Protease</keyword>
<organism evidence="8 9">
    <name type="scientific">Leucocoprinus birnbaumii</name>
    <dbReference type="NCBI Taxonomy" id="56174"/>
    <lineage>
        <taxon>Eukaryota</taxon>
        <taxon>Fungi</taxon>
        <taxon>Dikarya</taxon>
        <taxon>Basidiomycota</taxon>
        <taxon>Agaricomycotina</taxon>
        <taxon>Agaricomycetes</taxon>
        <taxon>Agaricomycetidae</taxon>
        <taxon>Agaricales</taxon>
        <taxon>Agaricineae</taxon>
        <taxon>Agaricaceae</taxon>
        <taxon>Leucocoprinus</taxon>
    </lineage>
</organism>
<evidence type="ECO:0000256" key="4">
    <source>
        <dbReference type="RuleBase" id="RU000454"/>
    </source>
</evidence>
<dbReference type="Gene3D" id="3.30.40.10">
    <property type="entry name" value="Zinc/RING finger domain, C3HC4 (zinc finger)"/>
    <property type="match status" value="1"/>
</dbReference>
<name>A0AAD5YRA1_9AGAR</name>
<dbReference type="InterPro" id="IPR021109">
    <property type="entry name" value="Peptidase_aspartic_dom_sf"/>
</dbReference>
<feature type="compositionally biased region" description="Polar residues" evidence="6">
    <location>
        <begin position="233"/>
        <end position="242"/>
    </location>
</feature>
<accession>A0AAD5YRA1</accession>
<dbReference type="InterPro" id="IPR031790">
    <property type="entry name" value="Znf-NOSIP"/>
</dbReference>
<reference evidence="8" key="1">
    <citation type="submission" date="2022-07" db="EMBL/GenBank/DDBJ databases">
        <title>Genome Sequence of Leucocoprinus birnbaumii.</title>
        <authorList>
            <person name="Buettner E."/>
        </authorList>
    </citation>
    <scope>NUCLEOTIDE SEQUENCE</scope>
    <source>
        <strain evidence="8">VT141</strain>
    </source>
</reference>
<proteinExistence type="inferred from homology"/>
<evidence type="ECO:0000256" key="6">
    <source>
        <dbReference type="SAM" id="MobiDB-lite"/>
    </source>
</evidence>
<dbReference type="PROSITE" id="PS51767">
    <property type="entry name" value="PEPTIDASE_A1"/>
    <property type="match status" value="1"/>
</dbReference>
<comment type="similarity">
    <text evidence="1 4">Belongs to the peptidase A1 family.</text>
</comment>
<sequence>MTKHSKNNTASSIFSYAERRKTDYGTQKQRLGNESMRQFDACALCLNRAREPLVCDEGHLFCKECVYTDLLTQKKDIKRQKTKLETWKREHEEEKARAKEAARERVLLEFEKSQLGLAARPTEISTKSGVSSQEGRGTKRKFGFDASTVDRLQHEAEEAAMRKIEKEQAEALKSKLPDFWLPSLTPTYTSTGPPTSLGQVRIQTMCRGGSPAHSVSLKSLSPVKFTLHETGSRRGSSTQTPDSDLPGVVTKEDQDPMCPSCKKQLSNNILLFDTLVQPSGQCIACDQQLKSQDILELRREGKRDVDDGMFGGSALISFAISRHRFRGRRACRNFKDWYRIPRLEYVVNMALAAYPIAYNVTSVSSWLQSSDLETSAGLSSVLKGTDGNGASWLHSTNDSHPASPRHSLDCNAAASATSIPKSPRQRCSHDCAPISYSFSYTMQFRHEISPKDSIAIRQRVESVAATCLPHLNHLLYIPRSLRLIKMRLSWSFTALLVAVPTLANAIPPRIGTVIPLTRRANLFVDDQGVVKASTLQGQLKKTSRQVSSKAISTHSLLLIGPTIAKSLVDLQPMRRILANATRVNHKRFKQEIQALIPLLMTKKRFGREPSQSVRLRRNSQSILIQVYILINSVEDNHADCHVPFSGSSDLFLPGAKCGSTCRGHTVYDTSASSTAQDSGKTFSLAFGDGSTVRGEVFIDTVAIAGLTAKDQAVGAANQYSTGFEINQFPPDGLMGMAFQQISEFGANPVFQTLVSQGTPSADQFSFKLAESGSSLFLGGSDPSLFTGDFTNVDVTQEGFWQVNLDSVNAGGKAAVSRLTGIIDTGTTLIVAPQADVAKFYSAIPGSQDASQTIGEGFFTFPCNSDPKVSLTFGGKDFAVSADTFNLGQVSAGSSDCVGGITGTSGINFWVVGDVFLRNFYTRFDVGNSQVGFADLA</sequence>
<keyword evidence="9" id="KW-1185">Reference proteome</keyword>
<dbReference type="InterPro" id="IPR001461">
    <property type="entry name" value="Aspartic_peptidase_A1"/>
</dbReference>
<evidence type="ECO:0000256" key="5">
    <source>
        <dbReference type="SAM" id="Coils"/>
    </source>
</evidence>
<dbReference type="GO" id="GO:0006508">
    <property type="term" value="P:proteolysis"/>
    <property type="evidence" value="ECO:0007669"/>
    <property type="project" value="UniProtKB-KW"/>
</dbReference>
<dbReference type="InterPro" id="IPR013083">
    <property type="entry name" value="Znf_RING/FYVE/PHD"/>
</dbReference>
<gene>
    <name evidence="8" type="ORF">NP233_g11092</name>
</gene>
<keyword evidence="2 4" id="KW-0064">Aspartyl protease</keyword>
<dbReference type="InterPro" id="IPR033121">
    <property type="entry name" value="PEPTIDASE_A1"/>
</dbReference>
<dbReference type="Pfam" id="PF00026">
    <property type="entry name" value="Asp"/>
    <property type="match status" value="1"/>
</dbReference>
<dbReference type="EMBL" id="JANIEX010001249">
    <property type="protein sequence ID" value="KAJ3560039.1"/>
    <property type="molecule type" value="Genomic_DNA"/>
</dbReference>
<dbReference type="CDD" id="cd05471">
    <property type="entry name" value="pepsin_like"/>
    <property type="match status" value="1"/>
</dbReference>
<dbReference type="PROSITE" id="PS00141">
    <property type="entry name" value="ASP_PROTEASE"/>
    <property type="match status" value="1"/>
</dbReference>
<dbReference type="PRINTS" id="PR00792">
    <property type="entry name" value="PEPSIN"/>
</dbReference>
<dbReference type="GO" id="GO:0004190">
    <property type="term" value="F:aspartic-type endopeptidase activity"/>
    <property type="evidence" value="ECO:0007669"/>
    <property type="project" value="UniProtKB-KW"/>
</dbReference>
<keyword evidence="4" id="KW-0378">Hydrolase</keyword>
<evidence type="ECO:0000256" key="2">
    <source>
        <dbReference type="ARBA" id="ARBA00022750"/>
    </source>
</evidence>
<dbReference type="PANTHER" id="PTHR47966:SF57">
    <property type="entry name" value="PEPTIDASE A1 DOMAIN-CONTAINING PROTEIN"/>
    <property type="match status" value="1"/>
</dbReference>
<feature type="region of interest" description="Disordered" evidence="6">
    <location>
        <begin position="229"/>
        <end position="253"/>
    </location>
</feature>
<feature type="coiled-coil region" evidence="5">
    <location>
        <begin position="70"/>
        <end position="104"/>
    </location>
</feature>
<dbReference type="InterPro" id="IPR034164">
    <property type="entry name" value="Pepsin-like_dom"/>
</dbReference>
<dbReference type="AlphaFoldDB" id="A0AAD5YRA1"/>
<comment type="caution">
    <text evidence="8">The sequence shown here is derived from an EMBL/GenBank/DDBJ whole genome shotgun (WGS) entry which is preliminary data.</text>
</comment>
<dbReference type="SUPFAM" id="SSF57850">
    <property type="entry name" value="RING/U-box"/>
    <property type="match status" value="1"/>
</dbReference>
<feature type="domain" description="Peptidase A1" evidence="7">
    <location>
        <begin position="627"/>
        <end position="933"/>
    </location>
</feature>
<dbReference type="Gene3D" id="2.40.70.10">
    <property type="entry name" value="Acid Proteases"/>
    <property type="match status" value="2"/>
</dbReference>
<evidence type="ECO:0000313" key="9">
    <source>
        <dbReference type="Proteomes" id="UP001213000"/>
    </source>
</evidence>
<keyword evidence="3" id="KW-1015">Disulfide bond</keyword>
<evidence type="ECO:0000313" key="8">
    <source>
        <dbReference type="EMBL" id="KAJ3560039.1"/>
    </source>
</evidence>
<evidence type="ECO:0000256" key="1">
    <source>
        <dbReference type="ARBA" id="ARBA00007447"/>
    </source>
</evidence>
<feature type="disulfide bond" evidence="3">
    <location>
        <begin position="657"/>
        <end position="661"/>
    </location>
</feature>
<evidence type="ECO:0000256" key="3">
    <source>
        <dbReference type="PIRSR" id="PIRSR601461-2"/>
    </source>
</evidence>
<dbReference type="InterPro" id="IPR001969">
    <property type="entry name" value="Aspartic_peptidase_AS"/>
</dbReference>
<dbReference type="PANTHER" id="PTHR47966">
    <property type="entry name" value="BETA-SITE APP-CLEAVING ENZYME, ISOFORM A-RELATED"/>
    <property type="match status" value="1"/>
</dbReference>
<protein>
    <recommendedName>
        <fullName evidence="7">Peptidase A1 domain-containing protein</fullName>
    </recommendedName>
</protein>
<evidence type="ECO:0000259" key="7">
    <source>
        <dbReference type="PROSITE" id="PS51767"/>
    </source>
</evidence>
<dbReference type="Proteomes" id="UP001213000">
    <property type="component" value="Unassembled WGS sequence"/>
</dbReference>
<keyword evidence="5" id="KW-0175">Coiled coil</keyword>
<dbReference type="Pfam" id="PF15906">
    <property type="entry name" value="zf-NOSIP"/>
    <property type="match status" value="1"/>
</dbReference>
<dbReference type="SUPFAM" id="SSF50630">
    <property type="entry name" value="Acid proteases"/>
    <property type="match status" value="1"/>
</dbReference>